<organism evidence="3 4">
    <name type="scientific">Algoriphagus antarcticus</name>
    <dbReference type="NCBI Taxonomy" id="238540"/>
    <lineage>
        <taxon>Bacteria</taxon>
        <taxon>Pseudomonadati</taxon>
        <taxon>Bacteroidota</taxon>
        <taxon>Cytophagia</taxon>
        <taxon>Cytophagales</taxon>
        <taxon>Cyclobacteriaceae</taxon>
        <taxon>Algoriphagus</taxon>
    </lineage>
</organism>
<feature type="domain" description="Activator of Hsp90 ATPase homologue 1/2-like C-terminal" evidence="2">
    <location>
        <begin position="16"/>
        <end position="139"/>
    </location>
</feature>
<dbReference type="Gene3D" id="3.30.530.20">
    <property type="match status" value="2"/>
</dbReference>
<dbReference type="CDD" id="cd08897">
    <property type="entry name" value="SRPBCC_CalC_Aha1-like_4"/>
    <property type="match status" value="1"/>
</dbReference>
<accession>A0A3E0DT70</accession>
<comment type="similarity">
    <text evidence="1">Belongs to the AHA1 family.</text>
</comment>
<dbReference type="AlphaFoldDB" id="A0A3E0DT70"/>
<evidence type="ECO:0000259" key="2">
    <source>
        <dbReference type="Pfam" id="PF08327"/>
    </source>
</evidence>
<evidence type="ECO:0000313" key="3">
    <source>
        <dbReference type="EMBL" id="REG85332.1"/>
    </source>
</evidence>
<keyword evidence="4" id="KW-1185">Reference proteome</keyword>
<dbReference type="Pfam" id="PF08327">
    <property type="entry name" value="AHSA1"/>
    <property type="match status" value="1"/>
</dbReference>
<dbReference type="Proteomes" id="UP000256405">
    <property type="component" value="Unassembled WGS sequence"/>
</dbReference>
<sequence>MNNTQNTKITVRTIVNAPIETVWDYFTQPKHIIHWNNSSPDWHTPRTENDLQPGGSFTSRMEAKDGSMGFDFGGVYQEVEKHSFYTYIMEDGRAAKVSFKKVPDGIEITETFDAEMDKPLEMQKNGWQAILDNFKTYAESEAKLVRLHFEILIKNTAAEVYRIMLEKPTYEEWTDEFSPGSTYIGTWEKGSKILFVSLGEEGNQNGLVSKIIKNEHNKHVDIEHLGELKEGVEIMEGKEVEMWKGAHEKYTFKEKGVDTLLLIDLDSSMEFDEYFIRMWPKALDKLKEICERNG</sequence>
<dbReference type="RefSeq" id="WP_086543835.1">
    <property type="nucleotide sequence ID" value="NZ_MSSW01000093.1"/>
</dbReference>
<reference evidence="3 4" key="1">
    <citation type="submission" date="2018-08" db="EMBL/GenBank/DDBJ databases">
        <title>Genomic Encyclopedia of Archaeal and Bacterial Type Strains, Phase II (KMG-II): from individual species to whole genera.</title>
        <authorList>
            <person name="Goeker M."/>
        </authorList>
    </citation>
    <scope>NUCLEOTIDE SEQUENCE [LARGE SCALE GENOMIC DNA]</scope>
    <source>
        <strain evidence="3 4">DSM 15986</strain>
    </source>
</reference>
<proteinExistence type="inferred from homology"/>
<comment type="caution">
    <text evidence="3">The sequence shown here is derived from an EMBL/GenBank/DDBJ whole genome shotgun (WGS) entry which is preliminary data.</text>
</comment>
<dbReference type="SUPFAM" id="SSF55961">
    <property type="entry name" value="Bet v1-like"/>
    <property type="match status" value="2"/>
</dbReference>
<evidence type="ECO:0000256" key="1">
    <source>
        <dbReference type="ARBA" id="ARBA00006817"/>
    </source>
</evidence>
<protein>
    <submittedName>
        <fullName evidence="3">Uncharacterized protein YndB with AHSA1/START domain</fullName>
    </submittedName>
</protein>
<dbReference type="InterPro" id="IPR013538">
    <property type="entry name" value="ASHA1/2-like_C"/>
</dbReference>
<dbReference type="InterPro" id="IPR023393">
    <property type="entry name" value="START-like_dom_sf"/>
</dbReference>
<dbReference type="OrthoDB" id="384974at2"/>
<name>A0A3E0DT70_9BACT</name>
<gene>
    <name evidence="3" type="ORF">C8N25_11319</name>
</gene>
<evidence type="ECO:0000313" key="4">
    <source>
        <dbReference type="Proteomes" id="UP000256405"/>
    </source>
</evidence>
<dbReference type="EMBL" id="QUNF01000013">
    <property type="protein sequence ID" value="REG85332.1"/>
    <property type="molecule type" value="Genomic_DNA"/>
</dbReference>